<proteinExistence type="predicted"/>
<protein>
    <submittedName>
        <fullName evidence="1">Uncharacterized protein</fullName>
    </submittedName>
</protein>
<evidence type="ECO:0000313" key="2">
    <source>
        <dbReference type="Proteomes" id="UP001327560"/>
    </source>
</evidence>
<gene>
    <name evidence="1" type="ORF">Cni_G04797</name>
</gene>
<dbReference type="PANTHER" id="PTHR33702:SF5">
    <property type="entry name" value="OS01G0308600 PROTEIN"/>
    <property type="match status" value="1"/>
</dbReference>
<sequence length="142" mass="16128">MESYKGGLKGYWKRRGYHHAEGGGGQGRRHVHRAELGGGRRRRRRRWFWRIKVSPRFNFLRAASPVRILARIRDAYVRMMLRLANATPVGVGYYAGDPGMRFVRPPLKEYDEKVLVEVYKSLIAQGSLVPSALSASAAVGRC</sequence>
<dbReference type="AlphaFoldDB" id="A0AAQ3Q2J8"/>
<organism evidence="1 2">
    <name type="scientific">Canna indica</name>
    <name type="common">Indian-shot</name>
    <dbReference type="NCBI Taxonomy" id="4628"/>
    <lineage>
        <taxon>Eukaryota</taxon>
        <taxon>Viridiplantae</taxon>
        <taxon>Streptophyta</taxon>
        <taxon>Embryophyta</taxon>
        <taxon>Tracheophyta</taxon>
        <taxon>Spermatophyta</taxon>
        <taxon>Magnoliopsida</taxon>
        <taxon>Liliopsida</taxon>
        <taxon>Zingiberales</taxon>
        <taxon>Cannaceae</taxon>
        <taxon>Canna</taxon>
    </lineage>
</organism>
<dbReference type="EMBL" id="CP136891">
    <property type="protein sequence ID" value="WOK96090.1"/>
    <property type="molecule type" value="Genomic_DNA"/>
</dbReference>
<evidence type="ECO:0000313" key="1">
    <source>
        <dbReference type="EMBL" id="WOK96090.1"/>
    </source>
</evidence>
<reference evidence="1 2" key="1">
    <citation type="submission" date="2023-10" db="EMBL/GenBank/DDBJ databases">
        <title>Chromosome-scale genome assembly provides insights into flower coloration mechanisms of Canna indica.</title>
        <authorList>
            <person name="Li C."/>
        </authorList>
    </citation>
    <scope>NUCLEOTIDE SEQUENCE [LARGE SCALE GENOMIC DNA]</scope>
    <source>
        <tissue evidence="1">Flower</tissue>
    </source>
</reference>
<dbReference type="PANTHER" id="PTHR33702">
    <property type="entry name" value="BNAA09G40010D PROTEIN"/>
    <property type="match status" value="1"/>
</dbReference>
<dbReference type="Proteomes" id="UP001327560">
    <property type="component" value="Chromosome 2"/>
</dbReference>
<name>A0AAQ3Q2J8_9LILI</name>
<keyword evidence="2" id="KW-1185">Reference proteome</keyword>
<accession>A0AAQ3Q2J8</accession>